<keyword evidence="2" id="KW-0472">Membrane</keyword>
<evidence type="ECO:0000256" key="2">
    <source>
        <dbReference type="SAM" id="Phobius"/>
    </source>
</evidence>
<feature type="transmembrane region" description="Helical" evidence="2">
    <location>
        <begin position="135"/>
        <end position="158"/>
    </location>
</feature>
<dbReference type="AlphaFoldDB" id="A0A2V1EG62"/>
<keyword evidence="4" id="KW-1185">Reference proteome</keyword>
<protein>
    <submittedName>
        <fullName evidence="3">Uncharacterized protein</fullName>
    </submittedName>
</protein>
<proteinExistence type="predicted"/>
<evidence type="ECO:0000313" key="4">
    <source>
        <dbReference type="Proteomes" id="UP000244855"/>
    </source>
</evidence>
<dbReference type="Proteomes" id="UP000244855">
    <property type="component" value="Unassembled WGS sequence"/>
</dbReference>
<dbReference type="EMBL" id="KZ805300">
    <property type="protein sequence ID" value="PVI08754.1"/>
    <property type="molecule type" value="Genomic_DNA"/>
</dbReference>
<keyword evidence="2" id="KW-1133">Transmembrane helix</keyword>
<evidence type="ECO:0000256" key="1">
    <source>
        <dbReference type="SAM" id="MobiDB-lite"/>
    </source>
</evidence>
<feature type="region of interest" description="Disordered" evidence="1">
    <location>
        <begin position="96"/>
        <end position="122"/>
    </location>
</feature>
<evidence type="ECO:0000313" key="3">
    <source>
        <dbReference type="EMBL" id="PVI08754.1"/>
    </source>
</evidence>
<accession>A0A2V1EG62</accession>
<reference evidence="3 4" key="1">
    <citation type="journal article" date="2018" name="Sci. Rep.">
        <title>Comparative genomics provides insights into the lifestyle and reveals functional heterogeneity of dark septate endophytic fungi.</title>
        <authorList>
            <person name="Knapp D.G."/>
            <person name="Nemeth J.B."/>
            <person name="Barry K."/>
            <person name="Hainaut M."/>
            <person name="Henrissat B."/>
            <person name="Johnson J."/>
            <person name="Kuo A."/>
            <person name="Lim J.H.P."/>
            <person name="Lipzen A."/>
            <person name="Nolan M."/>
            <person name="Ohm R.A."/>
            <person name="Tamas L."/>
            <person name="Grigoriev I.V."/>
            <person name="Spatafora J.W."/>
            <person name="Nagy L.G."/>
            <person name="Kovacs G.M."/>
        </authorList>
    </citation>
    <scope>NUCLEOTIDE SEQUENCE [LARGE SCALE GENOMIC DNA]</scope>
    <source>
        <strain evidence="3 4">DSE2036</strain>
    </source>
</reference>
<sequence>MLNNLGGGLEPVLRCVFLFLRARARCDALRCCRHRQPGSRSLVYRQLMYSRLLAHEGFAPAATDGWEDQHHHSKLGVSKKSTLPWISWTSRQHVPRPAIAQSSARPQRLSHDPRSHRRNTSTVNLQPHQSIIIHFFLLLSLPVPATIATFLFCTYPLACLPCTAVCRVGCADACRRCTCM</sequence>
<gene>
    <name evidence="3" type="ORF">DM02DRAFT_12555</name>
</gene>
<keyword evidence="2" id="KW-0812">Transmembrane</keyword>
<organism evidence="3 4">
    <name type="scientific">Periconia macrospinosa</name>
    <dbReference type="NCBI Taxonomy" id="97972"/>
    <lineage>
        <taxon>Eukaryota</taxon>
        <taxon>Fungi</taxon>
        <taxon>Dikarya</taxon>
        <taxon>Ascomycota</taxon>
        <taxon>Pezizomycotina</taxon>
        <taxon>Dothideomycetes</taxon>
        <taxon>Pleosporomycetidae</taxon>
        <taxon>Pleosporales</taxon>
        <taxon>Massarineae</taxon>
        <taxon>Periconiaceae</taxon>
        <taxon>Periconia</taxon>
    </lineage>
</organism>
<name>A0A2V1EG62_9PLEO</name>